<proteinExistence type="predicted"/>
<protein>
    <submittedName>
        <fullName evidence="1">Uncharacterized protein</fullName>
    </submittedName>
</protein>
<gene>
    <name evidence="1" type="ORF">GCM10018772_52330</name>
</gene>
<dbReference type="EMBL" id="BNBI01000012">
    <property type="protein sequence ID" value="GHF20535.1"/>
    <property type="molecule type" value="Genomic_DNA"/>
</dbReference>
<organism evidence="1 2">
    <name type="scientific">Streptomyces fumanus</name>
    <dbReference type="NCBI Taxonomy" id="67302"/>
    <lineage>
        <taxon>Bacteria</taxon>
        <taxon>Bacillati</taxon>
        <taxon>Actinomycetota</taxon>
        <taxon>Actinomycetes</taxon>
        <taxon>Kitasatosporales</taxon>
        <taxon>Streptomycetaceae</taxon>
        <taxon>Streptomyces</taxon>
    </lineage>
</organism>
<evidence type="ECO:0000313" key="2">
    <source>
        <dbReference type="Proteomes" id="UP000630718"/>
    </source>
</evidence>
<name>A0A919E7B2_9ACTN</name>
<dbReference type="AlphaFoldDB" id="A0A919E7B2"/>
<sequence>MAQDDLAADGHLVGAEAEGGGLDGQGLVYVGGEVQGADHYVHAGSLQGGVRGFLVWVLWCGFVVAGRAHAAEPHIGTAPRP</sequence>
<keyword evidence="2" id="KW-1185">Reference proteome</keyword>
<reference evidence="1" key="1">
    <citation type="journal article" date="2014" name="Int. J. Syst. Evol. Microbiol.">
        <title>Complete genome sequence of Corynebacterium casei LMG S-19264T (=DSM 44701T), isolated from a smear-ripened cheese.</title>
        <authorList>
            <consortium name="US DOE Joint Genome Institute (JGI-PGF)"/>
            <person name="Walter F."/>
            <person name="Albersmeier A."/>
            <person name="Kalinowski J."/>
            <person name="Ruckert C."/>
        </authorList>
    </citation>
    <scope>NUCLEOTIDE SEQUENCE</scope>
    <source>
        <strain evidence="1">JCM 4477</strain>
    </source>
</reference>
<evidence type="ECO:0000313" key="1">
    <source>
        <dbReference type="EMBL" id="GHF20535.1"/>
    </source>
</evidence>
<dbReference type="Proteomes" id="UP000630718">
    <property type="component" value="Unassembled WGS sequence"/>
</dbReference>
<reference evidence="1" key="2">
    <citation type="submission" date="2020-09" db="EMBL/GenBank/DDBJ databases">
        <authorList>
            <person name="Sun Q."/>
            <person name="Ohkuma M."/>
        </authorList>
    </citation>
    <scope>NUCLEOTIDE SEQUENCE</scope>
    <source>
        <strain evidence="1">JCM 4477</strain>
    </source>
</reference>
<comment type="caution">
    <text evidence="1">The sequence shown here is derived from an EMBL/GenBank/DDBJ whole genome shotgun (WGS) entry which is preliminary data.</text>
</comment>
<accession>A0A919E7B2</accession>